<name>A0A916W3M3_9BACI</name>
<reference evidence="1" key="2">
    <citation type="submission" date="2020-09" db="EMBL/GenBank/DDBJ databases">
        <authorList>
            <person name="Sun Q."/>
            <person name="Zhou Y."/>
        </authorList>
    </citation>
    <scope>NUCLEOTIDE SEQUENCE</scope>
    <source>
        <strain evidence="1">CGMCC 1.12408</strain>
    </source>
</reference>
<gene>
    <name evidence="1" type="ORF">GCM10008025_04470</name>
</gene>
<protein>
    <recommendedName>
        <fullName evidence="3">DUF488 domain-containing protein</fullName>
    </recommendedName>
</protein>
<proteinExistence type="predicted"/>
<dbReference type="PANTHER" id="PTHR36849">
    <property type="entry name" value="CYTOPLASMIC PROTEIN-RELATED"/>
    <property type="match status" value="1"/>
</dbReference>
<dbReference type="RefSeq" id="WP_373284682.1">
    <property type="nucleotide sequence ID" value="NZ_BMEY01000002.1"/>
</dbReference>
<dbReference type="PANTHER" id="PTHR36849:SF1">
    <property type="entry name" value="CYTOPLASMIC PROTEIN"/>
    <property type="match status" value="1"/>
</dbReference>
<reference evidence="1" key="1">
    <citation type="journal article" date="2014" name="Int. J. Syst. Evol. Microbiol.">
        <title>Complete genome sequence of Corynebacterium casei LMG S-19264T (=DSM 44701T), isolated from a smear-ripened cheese.</title>
        <authorList>
            <consortium name="US DOE Joint Genome Institute (JGI-PGF)"/>
            <person name="Walter F."/>
            <person name="Albersmeier A."/>
            <person name="Kalinowski J."/>
            <person name="Ruckert C."/>
        </authorList>
    </citation>
    <scope>NUCLEOTIDE SEQUENCE</scope>
    <source>
        <strain evidence="1">CGMCC 1.12408</strain>
    </source>
</reference>
<keyword evidence="2" id="KW-1185">Reference proteome</keyword>
<dbReference type="Proteomes" id="UP000613512">
    <property type="component" value="Unassembled WGS sequence"/>
</dbReference>
<dbReference type="AlphaFoldDB" id="A0A916W3M3"/>
<sequence>MAIIKSKRIYEAYSSDDGIRILVDRLWPRGISKEKAKLGFWLKEVAPSNELRKWYNHDLNKFEEFKERYISELKVGLQYEALTELKQIIINTSGTVTLLYGAKEETFNQTFVLMELLKK</sequence>
<organism evidence="1 2">
    <name type="scientific">Ornithinibacillus halotolerans</name>
    <dbReference type="NCBI Taxonomy" id="1274357"/>
    <lineage>
        <taxon>Bacteria</taxon>
        <taxon>Bacillati</taxon>
        <taxon>Bacillota</taxon>
        <taxon>Bacilli</taxon>
        <taxon>Bacillales</taxon>
        <taxon>Bacillaceae</taxon>
        <taxon>Ornithinibacillus</taxon>
    </lineage>
</organism>
<evidence type="ECO:0000313" key="2">
    <source>
        <dbReference type="Proteomes" id="UP000613512"/>
    </source>
</evidence>
<dbReference type="EMBL" id="BMEY01000002">
    <property type="protein sequence ID" value="GGA63687.1"/>
    <property type="molecule type" value="Genomic_DNA"/>
</dbReference>
<comment type="caution">
    <text evidence="1">The sequence shown here is derived from an EMBL/GenBank/DDBJ whole genome shotgun (WGS) entry which is preliminary data.</text>
</comment>
<evidence type="ECO:0000313" key="1">
    <source>
        <dbReference type="EMBL" id="GGA63687.1"/>
    </source>
</evidence>
<accession>A0A916W3M3</accession>
<dbReference type="Pfam" id="PF22752">
    <property type="entry name" value="DUF488-N3i"/>
    <property type="match status" value="1"/>
</dbReference>
<dbReference type="InterPro" id="IPR052552">
    <property type="entry name" value="YeaO-like"/>
</dbReference>
<evidence type="ECO:0008006" key="3">
    <source>
        <dbReference type="Google" id="ProtNLM"/>
    </source>
</evidence>